<dbReference type="InterPro" id="IPR011761">
    <property type="entry name" value="ATP-grasp"/>
</dbReference>
<dbReference type="InterPro" id="IPR005481">
    <property type="entry name" value="BC-like_N"/>
</dbReference>
<accession>A0A382P396</accession>
<reference evidence="6" key="1">
    <citation type="submission" date="2018-05" db="EMBL/GenBank/DDBJ databases">
        <authorList>
            <person name="Lanie J.A."/>
            <person name="Ng W.-L."/>
            <person name="Kazmierczak K.M."/>
            <person name="Andrzejewski T.M."/>
            <person name="Davidsen T.M."/>
            <person name="Wayne K.J."/>
            <person name="Tettelin H."/>
            <person name="Glass J.I."/>
            <person name="Rusch D."/>
            <person name="Podicherti R."/>
            <person name="Tsui H.-C.T."/>
            <person name="Winkler M.E."/>
        </authorList>
    </citation>
    <scope>NUCLEOTIDE SEQUENCE</scope>
</reference>
<protein>
    <recommendedName>
        <fullName evidence="7">ATP-grasp domain-containing protein</fullName>
    </recommendedName>
</protein>
<dbReference type="InterPro" id="IPR005479">
    <property type="entry name" value="CPAse_ATP-bd"/>
</dbReference>
<sequence>VFKKILIADRGEIALRIIRTCKDLGIGTVAVYSEADAHASHVLFADEDVCIGPAASEASYRNVNNIISATELTNADAIHPGYGPLAENADFADVCRSSGIKFIGPPTEAIDKMGDKATARSTMDAAGVPVIPGSEEVIPNVEEARQRADEIGYPVRLKASAGGGGRGMRVVNAPEELEEAWNLARLEARTAFTSDALYMERSINSARHIEVQILGDEHGNVVHVGERECSIQRRHQKLVE</sequence>
<dbReference type="GO" id="GO:0005524">
    <property type="term" value="F:ATP binding"/>
    <property type="evidence" value="ECO:0007669"/>
    <property type="project" value="UniProtKB-KW"/>
</dbReference>
<evidence type="ECO:0000259" key="5">
    <source>
        <dbReference type="PROSITE" id="PS50979"/>
    </source>
</evidence>
<feature type="domain" description="Biotin carboxylation" evidence="5">
    <location>
        <begin position="1"/>
        <end position="240"/>
    </location>
</feature>
<dbReference type="FunFam" id="3.40.50.20:FF:000010">
    <property type="entry name" value="Propionyl-CoA carboxylase subunit alpha"/>
    <property type="match status" value="1"/>
</dbReference>
<dbReference type="SUPFAM" id="SSF56059">
    <property type="entry name" value="Glutathione synthetase ATP-binding domain-like"/>
    <property type="match status" value="1"/>
</dbReference>
<feature type="non-terminal residue" evidence="6">
    <location>
        <position position="240"/>
    </location>
</feature>
<dbReference type="SUPFAM" id="SSF52440">
    <property type="entry name" value="PreATP-grasp domain"/>
    <property type="match status" value="1"/>
</dbReference>
<organism evidence="6">
    <name type="scientific">marine metagenome</name>
    <dbReference type="NCBI Taxonomy" id="408172"/>
    <lineage>
        <taxon>unclassified sequences</taxon>
        <taxon>metagenomes</taxon>
        <taxon>ecological metagenomes</taxon>
    </lineage>
</organism>
<feature type="domain" description="ATP-grasp" evidence="4">
    <location>
        <begin position="120"/>
        <end position="222"/>
    </location>
</feature>
<dbReference type="InterPro" id="IPR011764">
    <property type="entry name" value="Biotin_carboxylation_dom"/>
</dbReference>
<dbReference type="EMBL" id="UINC01104610">
    <property type="protein sequence ID" value="SVC67894.1"/>
    <property type="molecule type" value="Genomic_DNA"/>
</dbReference>
<evidence type="ECO:0000256" key="3">
    <source>
        <dbReference type="ARBA" id="ARBA00022840"/>
    </source>
</evidence>
<dbReference type="PROSITE" id="PS50975">
    <property type="entry name" value="ATP_GRASP"/>
    <property type="match status" value="1"/>
</dbReference>
<evidence type="ECO:0000256" key="1">
    <source>
        <dbReference type="ARBA" id="ARBA00022598"/>
    </source>
</evidence>
<evidence type="ECO:0000259" key="4">
    <source>
        <dbReference type="PROSITE" id="PS50975"/>
    </source>
</evidence>
<dbReference type="PROSITE" id="PS50979">
    <property type="entry name" value="BC"/>
    <property type="match status" value="1"/>
</dbReference>
<proteinExistence type="predicted"/>
<dbReference type="PANTHER" id="PTHR48095">
    <property type="entry name" value="PYRUVATE CARBOXYLASE SUBUNIT A"/>
    <property type="match status" value="1"/>
</dbReference>
<keyword evidence="2" id="KW-0547">Nucleotide-binding</keyword>
<dbReference type="GO" id="GO:0016874">
    <property type="term" value="F:ligase activity"/>
    <property type="evidence" value="ECO:0007669"/>
    <property type="project" value="UniProtKB-KW"/>
</dbReference>
<evidence type="ECO:0000313" key="6">
    <source>
        <dbReference type="EMBL" id="SVC67894.1"/>
    </source>
</evidence>
<dbReference type="InterPro" id="IPR016185">
    <property type="entry name" value="PreATP-grasp_dom_sf"/>
</dbReference>
<feature type="non-terminal residue" evidence="6">
    <location>
        <position position="1"/>
    </location>
</feature>
<dbReference type="FunFam" id="3.30.1490.20:FF:000003">
    <property type="entry name" value="acetyl-CoA carboxylase isoform X1"/>
    <property type="match status" value="1"/>
</dbReference>
<name>A0A382P396_9ZZZZ</name>
<dbReference type="InterPro" id="IPR051602">
    <property type="entry name" value="ACC_Biotin_Carboxylase"/>
</dbReference>
<keyword evidence="1" id="KW-0436">Ligase</keyword>
<dbReference type="Pfam" id="PF00289">
    <property type="entry name" value="Biotin_carb_N"/>
    <property type="match status" value="1"/>
</dbReference>
<dbReference type="AlphaFoldDB" id="A0A382P396"/>
<gene>
    <name evidence="6" type="ORF">METZ01_LOCUS320748</name>
</gene>
<dbReference type="GO" id="GO:0046872">
    <property type="term" value="F:metal ion binding"/>
    <property type="evidence" value="ECO:0007669"/>
    <property type="project" value="InterPro"/>
</dbReference>
<keyword evidence="3" id="KW-0067">ATP-binding</keyword>
<dbReference type="Gene3D" id="3.30.470.20">
    <property type="entry name" value="ATP-grasp fold, B domain"/>
    <property type="match status" value="1"/>
</dbReference>
<evidence type="ECO:0000256" key="2">
    <source>
        <dbReference type="ARBA" id="ARBA00022741"/>
    </source>
</evidence>
<dbReference type="PANTHER" id="PTHR48095:SF2">
    <property type="entry name" value="BIOTIN CARBOXYLASE, CHLOROPLASTIC"/>
    <property type="match status" value="1"/>
</dbReference>
<evidence type="ECO:0008006" key="7">
    <source>
        <dbReference type="Google" id="ProtNLM"/>
    </source>
</evidence>
<dbReference type="Pfam" id="PF02786">
    <property type="entry name" value="CPSase_L_D2"/>
    <property type="match status" value="1"/>
</dbReference>